<evidence type="ECO:0000313" key="2">
    <source>
        <dbReference type="Proteomes" id="UP001596166"/>
    </source>
</evidence>
<accession>A0ABW0GBZ9</accession>
<dbReference type="Proteomes" id="UP001596166">
    <property type="component" value="Unassembled WGS sequence"/>
</dbReference>
<dbReference type="RefSeq" id="WP_376998274.1">
    <property type="nucleotide sequence ID" value="NZ_JBHSLC010000094.1"/>
</dbReference>
<name>A0ABW0GBZ9_9PROT</name>
<sequence length="323" mass="33632">LLAQNIAGNQVQPALAARADGGFVAVWAGQDGSGYGIQIREFTPSEAAPVFTAQSVGVQAGESLLAATLLHPGHAQGEAWATSGLQRIIQYEFIDTNASAASGHFELNGVVQASGQTISVTADQLGTLRFVGGSAAASDAILVRVSDGVRWSDWDIATTQTFAPATSFVSGQERAVNPTVVNDQLLPSVTVLANGTQVVTWASNGQDGSGYGVYARLLDGHGQPLGNEFRVNASTDKSQSNPKVTGLGNGGFMIVWDEVDAVSQPPIGNFAVYARFYDAAGNAVGSEWKQALSYAASSEAAQLADGSAVMVWLQHGTVWAQRF</sequence>
<keyword evidence="2" id="KW-1185">Reference proteome</keyword>
<proteinExistence type="predicted"/>
<organism evidence="1 2">
    <name type="scientific">Azospirillum himalayense</name>
    <dbReference type="NCBI Taxonomy" id="654847"/>
    <lineage>
        <taxon>Bacteria</taxon>
        <taxon>Pseudomonadati</taxon>
        <taxon>Pseudomonadota</taxon>
        <taxon>Alphaproteobacteria</taxon>
        <taxon>Rhodospirillales</taxon>
        <taxon>Azospirillaceae</taxon>
        <taxon>Azospirillum</taxon>
    </lineage>
</organism>
<evidence type="ECO:0000313" key="1">
    <source>
        <dbReference type="EMBL" id="MFC5358600.1"/>
    </source>
</evidence>
<gene>
    <name evidence="1" type="ORF">ACFPMG_26770</name>
</gene>
<comment type="caution">
    <text evidence="1">The sequence shown here is derived from an EMBL/GenBank/DDBJ whole genome shotgun (WGS) entry which is preliminary data.</text>
</comment>
<protein>
    <submittedName>
        <fullName evidence="1">Uncharacterized protein</fullName>
    </submittedName>
</protein>
<reference evidence="2" key="1">
    <citation type="journal article" date="2019" name="Int. J. Syst. Evol. Microbiol.">
        <title>The Global Catalogue of Microorganisms (GCM) 10K type strain sequencing project: providing services to taxonomists for standard genome sequencing and annotation.</title>
        <authorList>
            <consortium name="The Broad Institute Genomics Platform"/>
            <consortium name="The Broad Institute Genome Sequencing Center for Infectious Disease"/>
            <person name="Wu L."/>
            <person name="Ma J."/>
        </authorList>
    </citation>
    <scope>NUCLEOTIDE SEQUENCE [LARGE SCALE GENOMIC DNA]</scope>
    <source>
        <strain evidence="2">CCUG 58760</strain>
    </source>
</reference>
<feature type="non-terminal residue" evidence="1">
    <location>
        <position position="323"/>
    </location>
</feature>
<dbReference type="EMBL" id="JBHSLC010000094">
    <property type="protein sequence ID" value="MFC5358600.1"/>
    <property type="molecule type" value="Genomic_DNA"/>
</dbReference>
<feature type="non-terminal residue" evidence="1">
    <location>
        <position position="1"/>
    </location>
</feature>